<dbReference type="AlphaFoldDB" id="A0A6L5YTC6"/>
<evidence type="ECO:0000313" key="4">
    <source>
        <dbReference type="Proteomes" id="UP000474024"/>
    </source>
</evidence>
<evidence type="ECO:0000259" key="2">
    <source>
        <dbReference type="Pfam" id="PF07969"/>
    </source>
</evidence>
<reference evidence="3 4" key="1">
    <citation type="submission" date="2019-08" db="EMBL/GenBank/DDBJ databases">
        <title>In-depth cultivation of the pig gut microbiome towards novel bacterial diversity and tailored functional studies.</title>
        <authorList>
            <person name="Wylensek D."/>
            <person name="Hitch T.C.A."/>
            <person name="Clavel T."/>
        </authorList>
    </citation>
    <scope>NUCLEOTIDE SEQUENCE [LARGE SCALE GENOMIC DNA]</scope>
    <source>
        <strain evidence="3 4">MUC/MUC-530-WT-4D</strain>
    </source>
</reference>
<comment type="caution">
    <text evidence="3">The sequence shown here is derived from an EMBL/GenBank/DDBJ whole genome shotgun (WGS) entry which is preliminary data.</text>
</comment>
<dbReference type="Proteomes" id="UP000474024">
    <property type="component" value="Unassembled WGS sequence"/>
</dbReference>
<dbReference type="SUPFAM" id="SSF51338">
    <property type="entry name" value="Composite domain of metallo-dependent hydrolases"/>
    <property type="match status" value="1"/>
</dbReference>
<dbReference type="InterPro" id="IPR011059">
    <property type="entry name" value="Metal-dep_hydrolase_composite"/>
</dbReference>
<dbReference type="RefSeq" id="WP_154430202.1">
    <property type="nucleotide sequence ID" value="NZ_VUNI01000015.1"/>
</dbReference>
<dbReference type="GO" id="GO:0016810">
    <property type="term" value="F:hydrolase activity, acting on carbon-nitrogen (but not peptide) bonds"/>
    <property type="evidence" value="ECO:0007669"/>
    <property type="project" value="InterPro"/>
</dbReference>
<gene>
    <name evidence="3" type="ORF">FYJ75_09415</name>
</gene>
<dbReference type="InterPro" id="IPR013108">
    <property type="entry name" value="Amidohydro_3"/>
</dbReference>
<keyword evidence="3" id="KW-0378">Hydrolase</keyword>
<dbReference type="SUPFAM" id="SSF51556">
    <property type="entry name" value="Metallo-dependent hydrolases"/>
    <property type="match status" value="1"/>
</dbReference>
<dbReference type="PANTHER" id="PTHR22642">
    <property type="entry name" value="IMIDAZOLONEPROPIONASE"/>
    <property type="match status" value="1"/>
</dbReference>
<sequence>MGEYILYHAKIWTAENDAEWADAMWVSGDKILAVGAYQDMEDVASAHVRRIDMNGQMIIPSFVDCHVHITTVARSSWLLVLDKDSYADLDAMLADIGKYAKQHPVEEVPYIYATPCLQEWMEHADKTMLDRYVSDRPVLLCDEGFHSCLINSRMLELLEVDEHTPYDPTTSMNYARDAHNVPTGIVYEHRYEADLPKMYEKIHWCPPDQSDPAVIGPILKQFNDYGITAVLDGFTEGDETFEGLKRIEEKGELHMYYRGNSLFKKLSDLPDAIEQARRWNEKYQDSKMQTECIKLFLDGTNELGTAALMEPFVEDPDNYGVINMEEKELTEAMLQINEAKLDLQIHMVGDRAFHTAVNAVENAKKKLEQEGKKFTSRVTLLHCELTKPEDRRRAAELGIYINITPHWNGGIFGDAALKIVGKERFDTFYSFRDFIRYGAVLSCSSDIVSIEELDRANPFAAMQIAATRRDPQSCFEERQPASEKLPVRDMMLGFTIEGAKCMHMEKEIGSLAKGKKANFCVLNRNVFEVPVDKLGTTETVTVVFEGSPVKGGLPY</sequence>
<accession>A0A6L5YTC6</accession>
<protein>
    <submittedName>
        <fullName evidence="3">Amidohydrolase family protein</fullName>
    </submittedName>
</protein>
<dbReference type="Pfam" id="PF07969">
    <property type="entry name" value="Amidohydro_3"/>
    <property type="match status" value="1"/>
</dbReference>
<dbReference type="InterPro" id="IPR032466">
    <property type="entry name" value="Metal_Hydrolase"/>
</dbReference>
<dbReference type="EMBL" id="VUNI01000015">
    <property type="protein sequence ID" value="MST75239.1"/>
    <property type="molecule type" value="Genomic_DNA"/>
</dbReference>
<keyword evidence="1" id="KW-0175">Coiled coil</keyword>
<feature type="domain" description="Amidohydrolase 3" evidence="2">
    <location>
        <begin position="51"/>
        <end position="549"/>
    </location>
</feature>
<name>A0A6L5YTC6_9FIRM</name>
<feature type="coiled-coil region" evidence="1">
    <location>
        <begin position="322"/>
        <end position="377"/>
    </location>
</feature>
<proteinExistence type="predicted"/>
<dbReference type="PANTHER" id="PTHR22642:SF2">
    <property type="entry name" value="PROTEIN LONG AFTER FAR-RED 3"/>
    <property type="match status" value="1"/>
</dbReference>
<evidence type="ECO:0000256" key="1">
    <source>
        <dbReference type="SAM" id="Coils"/>
    </source>
</evidence>
<dbReference type="Gene3D" id="3.20.20.140">
    <property type="entry name" value="Metal-dependent hydrolases"/>
    <property type="match status" value="1"/>
</dbReference>
<organism evidence="3 4">
    <name type="scientific">Roseburia porci</name>
    <dbReference type="NCBI Taxonomy" id="2605790"/>
    <lineage>
        <taxon>Bacteria</taxon>
        <taxon>Bacillati</taxon>
        <taxon>Bacillota</taxon>
        <taxon>Clostridia</taxon>
        <taxon>Lachnospirales</taxon>
        <taxon>Lachnospiraceae</taxon>
        <taxon>Roseburia</taxon>
    </lineage>
</organism>
<dbReference type="Gene3D" id="2.30.40.10">
    <property type="entry name" value="Urease, subunit C, domain 1"/>
    <property type="match status" value="1"/>
</dbReference>
<dbReference type="Gene3D" id="3.10.310.70">
    <property type="match status" value="1"/>
</dbReference>
<keyword evidence="4" id="KW-1185">Reference proteome</keyword>
<evidence type="ECO:0000313" key="3">
    <source>
        <dbReference type="EMBL" id="MST75239.1"/>
    </source>
</evidence>